<dbReference type="InterPro" id="IPR011009">
    <property type="entry name" value="Kinase-like_dom_sf"/>
</dbReference>
<accession>A0ABD2X1C4</accession>
<name>A0ABD2X1C4_9HYME</name>
<proteinExistence type="predicted"/>
<dbReference type="Gene3D" id="3.30.200.20">
    <property type="entry name" value="Phosphorylase Kinase, domain 1"/>
    <property type="match status" value="1"/>
</dbReference>
<comment type="caution">
    <text evidence="2">The sequence shown here is derived from an EMBL/GenBank/DDBJ whole genome shotgun (WGS) entry which is preliminary data.</text>
</comment>
<dbReference type="EMBL" id="JBJJXI010000059">
    <property type="protein sequence ID" value="KAL3398795.1"/>
    <property type="molecule type" value="Genomic_DNA"/>
</dbReference>
<evidence type="ECO:0000313" key="2">
    <source>
        <dbReference type="EMBL" id="KAL3398795.1"/>
    </source>
</evidence>
<dbReference type="AlphaFoldDB" id="A0ABD2X1C4"/>
<dbReference type="Proteomes" id="UP001627154">
    <property type="component" value="Unassembled WGS sequence"/>
</dbReference>
<evidence type="ECO:0000259" key="1">
    <source>
        <dbReference type="Pfam" id="PF00069"/>
    </source>
</evidence>
<feature type="domain" description="Protein kinase" evidence="1">
    <location>
        <begin position="53"/>
        <end position="110"/>
    </location>
</feature>
<protein>
    <recommendedName>
        <fullName evidence="1">Protein kinase domain-containing protein</fullName>
    </recommendedName>
</protein>
<sequence>MCPKGILVLSGSTHDSPLVYFTSPRRGNIVSTSHSSHGSSVCMGIQLRNIFSAREHKVAVKVIDTNKINQEYVIKNLTREAKLLSMLHHQNIVKLYETIQDARAMLLVVGAVLLCLHQPTSRDSLRAQKEHFLPTLRMTSTMYNDECVVSLAFIISSFSL</sequence>
<dbReference type="InterPro" id="IPR000719">
    <property type="entry name" value="Prot_kinase_dom"/>
</dbReference>
<dbReference type="SUPFAM" id="SSF56112">
    <property type="entry name" value="Protein kinase-like (PK-like)"/>
    <property type="match status" value="1"/>
</dbReference>
<evidence type="ECO:0000313" key="3">
    <source>
        <dbReference type="Proteomes" id="UP001627154"/>
    </source>
</evidence>
<reference evidence="2 3" key="1">
    <citation type="journal article" date="2024" name="bioRxiv">
        <title>A reference genome for Trichogramma kaykai: A tiny desert-dwelling parasitoid wasp with competing sex-ratio distorters.</title>
        <authorList>
            <person name="Culotta J."/>
            <person name="Lindsey A.R."/>
        </authorList>
    </citation>
    <scope>NUCLEOTIDE SEQUENCE [LARGE SCALE GENOMIC DNA]</scope>
    <source>
        <strain evidence="2 3">KSX58</strain>
    </source>
</reference>
<gene>
    <name evidence="2" type="ORF">TKK_007906</name>
</gene>
<organism evidence="2 3">
    <name type="scientific">Trichogramma kaykai</name>
    <dbReference type="NCBI Taxonomy" id="54128"/>
    <lineage>
        <taxon>Eukaryota</taxon>
        <taxon>Metazoa</taxon>
        <taxon>Ecdysozoa</taxon>
        <taxon>Arthropoda</taxon>
        <taxon>Hexapoda</taxon>
        <taxon>Insecta</taxon>
        <taxon>Pterygota</taxon>
        <taxon>Neoptera</taxon>
        <taxon>Endopterygota</taxon>
        <taxon>Hymenoptera</taxon>
        <taxon>Apocrita</taxon>
        <taxon>Proctotrupomorpha</taxon>
        <taxon>Chalcidoidea</taxon>
        <taxon>Trichogrammatidae</taxon>
        <taxon>Trichogramma</taxon>
    </lineage>
</organism>
<keyword evidence="3" id="KW-1185">Reference proteome</keyword>
<dbReference type="Pfam" id="PF00069">
    <property type="entry name" value="Pkinase"/>
    <property type="match status" value="1"/>
</dbReference>